<sequence>MILKFYVKEKIGEKESSDFWLETSYCTKALLVNIINYQEPNINTNINNKKIFEKYILILENLTIITTNNNMITSTQSVNVLWLF</sequence>
<protein>
    <submittedName>
        <fullName evidence="1">9181_t:CDS:1</fullName>
    </submittedName>
</protein>
<proteinExistence type="predicted"/>
<dbReference type="Proteomes" id="UP000789759">
    <property type="component" value="Unassembled WGS sequence"/>
</dbReference>
<organism evidence="1 2">
    <name type="scientific">Cetraspora pellucida</name>
    <dbReference type="NCBI Taxonomy" id="1433469"/>
    <lineage>
        <taxon>Eukaryota</taxon>
        <taxon>Fungi</taxon>
        <taxon>Fungi incertae sedis</taxon>
        <taxon>Mucoromycota</taxon>
        <taxon>Glomeromycotina</taxon>
        <taxon>Glomeromycetes</taxon>
        <taxon>Diversisporales</taxon>
        <taxon>Gigasporaceae</taxon>
        <taxon>Cetraspora</taxon>
    </lineage>
</organism>
<evidence type="ECO:0000313" key="2">
    <source>
        <dbReference type="Proteomes" id="UP000789759"/>
    </source>
</evidence>
<evidence type="ECO:0000313" key="1">
    <source>
        <dbReference type="EMBL" id="CAG8610321.1"/>
    </source>
</evidence>
<dbReference type="AlphaFoldDB" id="A0A9N9CTA6"/>
<comment type="caution">
    <text evidence="1">The sequence shown here is derived from an EMBL/GenBank/DDBJ whole genome shotgun (WGS) entry which is preliminary data.</text>
</comment>
<gene>
    <name evidence="1" type="ORF">CPELLU_LOCUS7421</name>
</gene>
<reference evidence="1" key="1">
    <citation type="submission" date="2021-06" db="EMBL/GenBank/DDBJ databases">
        <authorList>
            <person name="Kallberg Y."/>
            <person name="Tangrot J."/>
            <person name="Rosling A."/>
        </authorList>
    </citation>
    <scope>NUCLEOTIDE SEQUENCE</scope>
    <source>
        <strain evidence="1">FL966</strain>
    </source>
</reference>
<accession>A0A9N9CTA6</accession>
<name>A0A9N9CTA6_9GLOM</name>
<keyword evidence="2" id="KW-1185">Reference proteome</keyword>
<dbReference type="EMBL" id="CAJVQA010004968">
    <property type="protein sequence ID" value="CAG8610321.1"/>
    <property type="molecule type" value="Genomic_DNA"/>
</dbReference>